<dbReference type="GO" id="GO:0016747">
    <property type="term" value="F:acyltransferase activity, transferring groups other than amino-acyl groups"/>
    <property type="evidence" value="ECO:0007669"/>
    <property type="project" value="InterPro"/>
</dbReference>
<sequence>MEIRAARQDDAAEICLVLRRSITELCVADHNNDPQILDPWLANKTLENLHAWIARAGQTYRVAVIDDQIAGVGAVSATEGVLLNYVSPDFRYRGVSKALMAVLEDWLKEQGQVVCRLTSTATARLFYETIGYLPDGEPQTGRSGNPAFPMKKLL</sequence>
<organism evidence="4 5">
    <name type="scientific">Pseudochrobactrum asaccharolyticum</name>
    <dbReference type="NCBI Taxonomy" id="354351"/>
    <lineage>
        <taxon>Bacteria</taxon>
        <taxon>Pseudomonadati</taxon>
        <taxon>Pseudomonadota</taxon>
        <taxon>Alphaproteobacteria</taxon>
        <taxon>Hyphomicrobiales</taxon>
        <taxon>Brucellaceae</taxon>
        <taxon>Pseudochrobactrum</taxon>
    </lineage>
</organism>
<protein>
    <submittedName>
        <fullName evidence="4">Acetyltransferase (GNAT) family protein</fullName>
    </submittedName>
</protein>
<evidence type="ECO:0000259" key="3">
    <source>
        <dbReference type="PROSITE" id="PS51186"/>
    </source>
</evidence>
<gene>
    <name evidence="4" type="ORF">DFR47_102394</name>
</gene>
<dbReference type="InterPro" id="IPR000182">
    <property type="entry name" value="GNAT_dom"/>
</dbReference>
<evidence type="ECO:0000313" key="4">
    <source>
        <dbReference type="EMBL" id="RBO97608.1"/>
    </source>
</evidence>
<reference evidence="4 5" key="1">
    <citation type="submission" date="2018-06" db="EMBL/GenBank/DDBJ databases">
        <title>Genomic Encyclopedia of Type Strains, Phase IV (KMG-IV): sequencing the most valuable type-strain genomes for metagenomic binning, comparative biology and taxonomic classification.</title>
        <authorList>
            <person name="Goeker M."/>
        </authorList>
    </citation>
    <scope>NUCLEOTIDE SEQUENCE [LARGE SCALE GENOMIC DNA]</scope>
    <source>
        <strain evidence="4 5">DSM 25619</strain>
    </source>
</reference>
<dbReference type="PANTHER" id="PTHR43877">
    <property type="entry name" value="AMINOALKYLPHOSPHONATE N-ACETYLTRANSFERASE-RELATED-RELATED"/>
    <property type="match status" value="1"/>
</dbReference>
<keyword evidence="5" id="KW-1185">Reference proteome</keyword>
<evidence type="ECO:0000256" key="1">
    <source>
        <dbReference type="ARBA" id="ARBA00022679"/>
    </source>
</evidence>
<accession>A0A366E871</accession>
<dbReference type="Pfam" id="PF13673">
    <property type="entry name" value="Acetyltransf_10"/>
    <property type="match status" value="1"/>
</dbReference>
<dbReference type="SUPFAM" id="SSF55729">
    <property type="entry name" value="Acyl-CoA N-acyltransferases (Nat)"/>
    <property type="match status" value="1"/>
</dbReference>
<evidence type="ECO:0000256" key="2">
    <source>
        <dbReference type="ARBA" id="ARBA00023315"/>
    </source>
</evidence>
<dbReference type="PROSITE" id="PS51186">
    <property type="entry name" value="GNAT"/>
    <property type="match status" value="1"/>
</dbReference>
<dbReference type="Proteomes" id="UP000252893">
    <property type="component" value="Unassembled WGS sequence"/>
</dbReference>
<dbReference type="InterPro" id="IPR050832">
    <property type="entry name" value="Bact_Acetyltransf"/>
</dbReference>
<evidence type="ECO:0000313" key="5">
    <source>
        <dbReference type="Proteomes" id="UP000252893"/>
    </source>
</evidence>
<name>A0A366E871_9HYPH</name>
<dbReference type="CDD" id="cd04301">
    <property type="entry name" value="NAT_SF"/>
    <property type="match status" value="1"/>
</dbReference>
<dbReference type="EMBL" id="QNRH01000002">
    <property type="protein sequence ID" value="RBO97608.1"/>
    <property type="molecule type" value="Genomic_DNA"/>
</dbReference>
<dbReference type="AlphaFoldDB" id="A0A366E871"/>
<dbReference type="RefSeq" id="WP_113943593.1">
    <property type="nucleotide sequence ID" value="NZ_JBHEEG010000002.1"/>
</dbReference>
<comment type="caution">
    <text evidence="4">The sequence shown here is derived from an EMBL/GenBank/DDBJ whole genome shotgun (WGS) entry which is preliminary data.</text>
</comment>
<keyword evidence="1 4" id="KW-0808">Transferase</keyword>
<dbReference type="InterPro" id="IPR016181">
    <property type="entry name" value="Acyl_CoA_acyltransferase"/>
</dbReference>
<dbReference type="Gene3D" id="3.40.630.30">
    <property type="match status" value="1"/>
</dbReference>
<feature type="domain" description="N-acetyltransferase" evidence="3">
    <location>
        <begin position="1"/>
        <end position="154"/>
    </location>
</feature>
<keyword evidence="2" id="KW-0012">Acyltransferase</keyword>
<dbReference type="OrthoDB" id="9789081at2"/>
<proteinExistence type="predicted"/>